<organism evidence="5 6">
    <name type="scientific">Leptosia nina</name>
    <dbReference type="NCBI Taxonomy" id="320188"/>
    <lineage>
        <taxon>Eukaryota</taxon>
        <taxon>Metazoa</taxon>
        <taxon>Ecdysozoa</taxon>
        <taxon>Arthropoda</taxon>
        <taxon>Hexapoda</taxon>
        <taxon>Insecta</taxon>
        <taxon>Pterygota</taxon>
        <taxon>Neoptera</taxon>
        <taxon>Endopterygota</taxon>
        <taxon>Lepidoptera</taxon>
        <taxon>Glossata</taxon>
        <taxon>Ditrysia</taxon>
        <taxon>Papilionoidea</taxon>
        <taxon>Pieridae</taxon>
        <taxon>Pierinae</taxon>
        <taxon>Leptosia</taxon>
    </lineage>
</organism>
<evidence type="ECO:0000313" key="6">
    <source>
        <dbReference type="Proteomes" id="UP001497472"/>
    </source>
</evidence>
<dbReference type="AlphaFoldDB" id="A0AAV1JTL0"/>
<name>A0AAV1JTL0_9NEOP</name>
<dbReference type="InterPro" id="IPR042360">
    <property type="entry name" value="AIMP2"/>
</dbReference>
<evidence type="ECO:0000259" key="4">
    <source>
        <dbReference type="Pfam" id="PF18569"/>
    </source>
</evidence>
<dbReference type="GO" id="GO:0006412">
    <property type="term" value="P:translation"/>
    <property type="evidence" value="ECO:0007669"/>
    <property type="project" value="UniProtKB-KW"/>
</dbReference>
<dbReference type="Pfam" id="PF18569">
    <property type="entry name" value="Thioredoxin_16"/>
    <property type="match status" value="1"/>
</dbReference>
<dbReference type="EMBL" id="CAVLEF010000132">
    <property type="protein sequence ID" value="CAK1552070.1"/>
    <property type="molecule type" value="Genomic_DNA"/>
</dbReference>
<dbReference type="InterPro" id="IPR041503">
    <property type="entry name" value="AIMP2_thioredoxin"/>
</dbReference>
<dbReference type="PANTHER" id="PTHR13438:SF2">
    <property type="entry name" value="AMINOACYL TRNA SYNTHASE COMPLEX-INTERACTING MULTIFUNCTIONAL PROTEIN 2"/>
    <property type="match status" value="1"/>
</dbReference>
<dbReference type="GO" id="GO:0017101">
    <property type="term" value="C:aminoacyl-tRNA synthetase multienzyme complex"/>
    <property type="evidence" value="ECO:0007669"/>
    <property type="project" value="InterPro"/>
</dbReference>
<keyword evidence="3" id="KW-0648">Protein biosynthesis</keyword>
<dbReference type="PANTHER" id="PTHR13438">
    <property type="entry name" value="AMINOACYL TRNA SYNTHASE COMPLEX-INTERACTING MULTIFUNCTIONAL PROTEIN"/>
    <property type="match status" value="1"/>
</dbReference>
<dbReference type="GO" id="GO:0005737">
    <property type="term" value="C:cytoplasm"/>
    <property type="evidence" value="ECO:0007669"/>
    <property type="project" value="UniProtKB-SubCell"/>
</dbReference>
<keyword evidence="2" id="KW-0963">Cytoplasm</keyword>
<evidence type="ECO:0000313" key="5">
    <source>
        <dbReference type="EMBL" id="CAK1552070.1"/>
    </source>
</evidence>
<feature type="domain" description="AIMP2 thioredoxin-like" evidence="4">
    <location>
        <begin position="77"/>
        <end position="152"/>
    </location>
</feature>
<dbReference type="Gene3D" id="1.20.1050.130">
    <property type="match status" value="1"/>
</dbReference>
<sequence length="261" mass="30583">MYKIRNPTISIADDIDIKICDQNTSTKNMVDLEERQKDLLKKLDNLYDKIKTISLSCKLEKNTEYTLQPITGKVKDLDEVVIVLCPDYLPWFLKVLLKSNPNLNFTWHFHSSIPSSKVHKIQAFMDNIIQSGNQKSNKINLRIIFKNATSELRISSLDLPIIGNVNIIRFLCEQYPNVAAYNYDDFVLENILDTCYTLEKSSEVQKQALCKKIFKNNSQWIYNNQFTIVDLVLYNEIMQWKNYKKIIPQEWVLMCEKNIAQ</sequence>
<gene>
    <name evidence="5" type="ORF">LNINA_LOCUS11150</name>
</gene>
<reference evidence="5 6" key="1">
    <citation type="submission" date="2023-11" db="EMBL/GenBank/DDBJ databases">
        <authorList>
            <person name="Okamura Y."/>
        </authorList>
    </citation>
    <scope>NUCLEOTIDE SEQUENCE [LARGE SCALE GENOMIC DNA]</scope>
</reference>
<evidence type="ECO:0000256" key="1">
    <source>
        <dbReference type="ARBA" id="ARBA00004496"/>
    </source>
</evidence>
<evidence type="ECO:0000256" key="2">
    <source>
        <dbReference type="ARBA" id="ARBA00022490"/>
    </source>
</evidence>
<proteinExistence type="predicted"/>
<keyword evidence="6" id="KW-1185">Reference proteome</keyword>
<accession>A0AAV1JTL0</accession>
<evidence type="ECO:0000256" key="3">
    <source>
        <dbReference type="ARBA" id="ARBA00022917"/>
    </source>
</evidence>
<dbReference type="Proteomes" id="UP001497472">
    <property type="component" value="Unassembled WGS sequence"/>
</dbReference>
<comment type="caution">
    <text evidence="5">The sequence shown here is derived from an EMBL/GenBank/DDBJ whole genome shotgun (WGS) entry which is preliminary data.</text>
</comment>
<protein>
    <recommendedName>
        <fullName evidence="4">AIMP2 thioredoxin-like domain-containing protein</fullName>
    </recommendedName>
</protein>
<comment type="subcellular location">
    <subcellularLocation>
        <location evidence="1">Cytoplasm</location>
    </subcellularLocation>
</comment>